<keyword evidence="4" id="KW-1185">Reference proteome</keyword>
<protein>
    <submittedName>
        <fullName evidence="3">Ribonuclease H-like domain-containing protein</fullName>
    </submittedName>
</protein>
<evidence type="ECO:0000313" key="3">
    <source>
        <dbReference type="EMBL" id="GJT05443.1"/>
    </source>
</evidence>
<dbReference type="Proteomes" id="UP001151760">
    <property type="component" value="Unassembled WGS sequence"/>
</dbReference>
<proteinExistence type="predicted"/>
<gene>
    <name evidence="3" type="ORF">Tco_0839905</name>
</gene>
<dbReference type="Pfam" id="PF07727">
    <property type="entry name" value="RVT_2"/>
    <property type="match status" value="1"/>
</dbReference>
<dbReference type="InterPro" id="IPR013103">
    <property type="entry name" value="RVT_2"/>
</dbReference>
<feature type="region of interest" description="Disordered" evidence="1">
    <location>
        <begin position="1"/>
        <end position="20"/>
    </location>
</feature>
<reference evidence="3" key="1">
    <citation type="journal article" date="2022" name="Int. J. Mol. Sci.">
        <title>Draft Genome of Tanacetum Coccineum: Genomic Comparison of Closely Related Tanacetum-Family Plants.</title>
        <authorList>
            <person name="Yamashiro T."/>
            <person name="Shiraishi A."/>
            <person name="Nakayama K."/>
            <person name="Satake H."/>
        </authorList>
    </citation>
    <scope>NUCLEOTIDE SEQUENCE</scope>
</reference>
<dbReference type="SUPFAM" id="SSF56672">
    <property type="entry name" value="DNA/RNA polymerases"/>
    <property type="match status" value="1"/>
</dbReference>
<evidence type="ECO:0000256" key="1">
    <source>
        <dbReference type="SAM" id="MobiDB-lite"/>
    </source>
</evidence>
<dbReference type="PANTHER" id="PTHR11439:SF508">
    <property type="entry name" value="RNA-DIRECTED DNA POLYMERASE"/>
    <property type="match status" value="1"/>
</dbReference>
<comment type="caution">
    <text evidence="3">The sequence shown here is derived from an EMBL/GenBank/DDBJ whole genome shotgun (WGS) entry which is preliminary data.</text>
</comment>
<feature type="domain" description="Reverse transcriptase Ty1/copia-type" evidence="2">
    <location>
        <begin position="231"/>
        <end position="289"/>
    </location>
</feature>
<name>A0ABQ5AVT1_9ASTR</name>
<dbReference type="EMBL" id="BQNB010012586">
    <property type="protein sequence ID" value="GJT05443.1"/>
    <property type="molecule type" value="Genomic_DNA"/>
</dbReference>
<feature type="compositionally biased region" description="Basic and acidic residues" evidence="1">
    <location>
        <begin position="203"/>
        <end position="213"/>
    </location>
</feature>
<organism evidence="3 4">
    <name type="scientific">Tanacetum coccineum</name>
    <dbReference type="NCBI Taxonomy" id="301880"/>
    <lineage>
        <taxon>Eukaryota</taxon>
        <taxon>Viridiplantae</taxon>
        <taxon>Streptophyta</taxon>
        <taxon>Embryophyta</taxon>
        <taxon>Tracheophyta</taxon>
        <taxon>Spermatophyta</taxon>
        <taxon>Magnoliopsida</taxon>
        <taxon>eudicotyledons</taxon>
        <taxon>Gunneridae</taxon>
        <taxon>Pentapetalae</taxon>
        <taxon>asterids</taxon>
        <taxon>campanulids</taxon>
        <taxon>Asterales</taxon>
        <taxon>Asteraceae</taxon>
        <taxon>Asteroideae</taxon>
        <taxon>Anthemideae</taxon>
        <taxon>Anthemidinae</taxon>
        <taxon>Tanacetum</taxon>
    </lineage>
</organism>
<evidence type="ECO:0000313" key="4">
    <source>
        <dbReference type="Proteomes" id="UP001151760"/>
    </source>
</evidence>
<reference evidence="3" key="2">
    <citation type="submission" date="2022-01" db="EMBL/GenBank/DDBJ databases">
        <authorList>
            <person name="Yamashiro T."/>
            <person name="Shiraishi A."/>
            <person name="Satake H."/>
            <person name="Nakayama K."/>
        </authorList>
    </citation>
    <scope>NUCLEOTIDE SEQUENCE</scope>
</reference>
<dbReference type="PANTHER" id="PTHR11439">
    <property type="entry name" value="GAG-POL-RELATED RETROTRANSPOSON"/>
    <property type="match status" value="1"/>
</dbReference>
<feature type="region of interest" description="Disordered" evidence="1">
    <location>
        <begin position="191"/>
        <end position="213"/>
    </location>
</feature>
<dbReference type="InterPro" id="IPR043502">
    <property type="entry name" value="DNA/RNA_pol_sf"/>
</dbReference>
<sequence length="471" mass="53391">MVEGDKPPKNKGQPYGSKENSIDQHDLLFLHSNDTYGLDEVYDPIRSIILTIDPIPDVNGAFATFSRDESHRSTRSHNVCKTGNELNMTVGHPNGTKALVTHVGSLKLTEKIMIHDVLVVPGYQVSLLSMHILSKDNKFRVVFYEDNCVIQDSVLKTQVGTGNESNGLYFLNIVLDILKHKLKFETSSKDDLCEGGTENTANARRDDEGHPDDSIPAKAYCDNLESAILDDKDSKKSITSKWVFKVKYKSSGEIERFKSRLVAKGFNQKEGIDYEETFSPVVKIVTVRYFNKDDNRLCQLVKPLYGLKHAPRKWNEKLTSVLLENDFTQNDIVITGNNSDEINKVKEFLCAKFLINVLGKPCSTPIETKKSTTKPRKVILDSPLTRINNYQKLIGKLIYLIHTRPDINYDVHVLSQFMHASLQSHLKLAFRVMRYLKNAPGKDISFVKDKELKLNVFVDSDWVNVRLPGSQ</sequence>
<accession>A0ABQ5AVT1</accession>
<evidence type="ECO:0000259" key="2">
    <source>
        <dbReference type="Pfam" id="PF07727"/>
    </source>
</evidence>